<dbReference type="SUPFAM" id="SSF53187">
    <property type="entry name" value="Zn-dependent exopeptidases"/>
    <property type="match status" value="1"/>
</dbReference>
<evidence type="ECO:0000313" key="8">
    <source>
        <dbReference type="Proteomes" id="UP000050544"/>
    </source>
</evidence>
<gene>
    <name evidence="7" type="ORF">SE15_12860</name>
</gene>
<evidence type="ECO:0000259" key="6">
    <source>
        <dbReference type="Pfam" id="PF07687"/>
    </source>
</evidence>
<evidence type="ECO:0000313" key="7">
    <source>
        <dbReference type="EMBL" id="KPL82183.1"/>
    </source>
</evidence>
<keyword evidence="3" id="KW-0479">Metal-binding</keyword>
<dbReference type="Pfam" id="PF01546">
    <property type="entry name" value="Peptidase_M20"/>
    <property type="match status" value="1"/>
</dbReference>
<accession>A0A0P6XP06</accession>
<dbReference type="InterPro" id="IPR011650">
    <property type="entry name" value="Peptidase_M20_dimer"/>
</dbReference>
<dbReference type="AlphaFoldDB" id="A0A0P6XP06"/>
<dbReference type="Proteomes" id="UP000050544">
    <property type="component" value="Unassembled WGS sequence"/>
</dbReference>
<dbReference type="PANTHER" id="PTHR43808">
    <property type="entry name" value="ACETYLORNITHINE DEACETYLASE"/>
    <property type="match status" value="1"/>
</dbReference>
<dbReference type="PROSITE" id="PS00758">
    <property type="entry name" value="ARGE_DAPE_CPG2_1"/>
    <property type="match status" value="1"/>
</dbReference>
<dbReference type="STRING" id="869279.SE15_12860"/>
<sequence>MPSSLSSVDDEAIAFLQDLVRTPGLSGQEGAVADRVEAKMRQLPFDHVERDEWGNVIATRRGHAPGPHLLFDAHMDVVAPGDPSAWEGGDPYSGHLSGGRLWGRGATDTKGSLAAMVIGLGRLPTTAFRGTLTVVASVGEEALEGAALGQVCARLRPDRVIVGEPTDGRLGIGQKGRARLWFTTHGRPAHSSTPAEGVNAIYLATEVIQRIRALPLPAHPHLGQGVMEALDIHSEPYPSASTVPYACHIRYDRRLVLGETPESVLAAYRRAFAGRSDLTFGFETIHLNTYTGATLTAPDFHPAWLWDESTPWVQQALASLRAAGLRAETFIAPYCTNASTTAGEQGLPTLLYGPSSITLAHKVNEFIALEDFLAALRGYQALAQGLSAGPDRD</sequence>
<protein>
    <recommendedName>
        <fullName evidence="6">Peptidase M20 dimerisation domain-containing protein</fullName>
    </recommendedName>
</protein>
<comment type="similarity">
    <text evidence="2">Belongs to the peptidase M20A family.</text>
</comment>
<dbReference type="EMBL" id="LGKO01000006">
    <property type="protein sequence ID" value="KPL82183.1"/>
    <property type="molecule type" value="Genomic_DNA"/>
</dbReference>
<dbReference type="InterPro" id="IPR036264">
    <property type="entry name" value="Bact_exopeptidase_dim_dom"/>
</dbReference>
<keyword evidence="4" id="KW-0378">Hydrolase</keyword>
<comment type="cofactor">
    <cofactor evidence="1">
        <name>Zn(2+)</name>
        <dbReference type="ChEBI" id="CHEBI:29105"/>
    </cofactor>
</comment>
<feature type="domain" description="Peptidase M20 dimerisation" evidence="6">
    <location>
        <begin position="172"/>
        <end position="272"/>
    </location>
</feature>
<evidence type="ECO:0000256" key="3">
    <source>
        <dbReference type="ARBA" id="ARBA00022723"/>
    </source>
</evidence>
<dbReference type="Pfam" id="PF07687">
    <property type="entry name" value="M20_dimer"/>
    <property type="match status" value="1"/>
</dbReference>
<dbReference type="PATRIC" id="fig|869279.4.peg.2502"/>
<dbReference type="SUPFAM" id="SSF55031">
    <property type="entry name" value="Bacterial exopeptidase dimerisation domain"/>
    <property type="match status" value="1"/>
</dbReference>
<proteinExistence type="inferred from homology"/>
<dbReference type="PANTHER" id="PTHR43808:SF8">
    <property type="entry name" value="PEPTIDASE M20 DIMERISATION DOMAIN-CONTAINING PROTEIN"/>
    <property type="match status" value="1"/>
</dbReference>
<dbReference type="Gene3D" id="3.40.630.10">
    <property type="entry name" value="Zn peptidases"/>
    <property type="match status" value="2"/>
</dbReference>
<dbReference type="InterPro" id="IPR002933">
    <property type="entry name" value="Peptidase_M20"/>
</dbReference>
<dbReference type="Gene3D" id="3.30.70.360">
    <property type="match status" value="1"/>
</dbReference>
<dbReference type="GO" id="GO:0016787">
    <property type="term" value="F:hydrolase activity"/>
    <property type="evidence" value="ECO:0007669"/>
    <property type="project" value="UniProtKB-KW"/>
</dbReference>
<reference evidence="7 8" key="1">
    <citation type="submission" date="2015-07" db="EMBL/GenBank/DDBJ databases">
        <title>Whole genome sequence of Thermanaerothrix daxensis DSM 23592.</title>
        <authorList>
            <person name="Hemp J."/>
            <person name="Ward L.M."/>
            <person name="Pace L.A."/>
            <person name="Fischer W.W."/>
        </authorList>
    </citation>
    <scope>NUCLEOTIDE SEQUENCE [LARGE SCALE GENOMIC DNA]</scope>
    <source>
        <strain evidence="7 8">GNS-1</strain>
    </source>
</reference>
<evidence type="ECO:0000256" key="1">
    <source>
        <dbReference type="ARBA" id="ARBA00001947"/>
    </source>
</evidence>
<keyword evidence="5" id="KW-0862">Zinc</keyword>
<organism evidence="7 8">
    <name type="scientific">Thermanaerothrix daxensis</name>
    <dbReference type="NCBI Taxonomy" id="869279"/>
    <lineage>
        <taxon>Bacteria</taxon>
        <taxon>Bacillati</taxon>
        <taxon>Chloroflexota</taxon>
        <taxon>Anaerolineae</taxon>
        <taxon>Anaerolineales</taxon>
        <taxon>Anaerolineaceae</taxon>
        <taxon>Thermanaerothrix</taxon>
    </lineage>
</organism>
<evidence type="ECO:0000256" key="2">
    <source>
        <dbReference type="ARBA" id="ARBA00006247"/>
    </source>
</evidence>
<name>A0A0P6XP06_9CHLR</name>
<dbReference type="InterPro" id="IPR001261">
    <property type="entry name" value="ArgE/DapE_CS"/>
</dbReference>
<evidence type="ECO:0000256" key="5">
    <source>
        <dbReference type="ARBA" id="ARBA00022833"/>
    </source>
</evidence>
<comment type="caution">
    <text evidence="7">The sequence shown here is derived from an EMBL/GenBank/DDBJ whole genome shotgun (WGS) entry which is preliminary data.</text>
</comment>
<keyword evidence="8" id="KW-1185">Reference proteome</keyword>
<dbReference type="InterPro" id="IPR050072">
    <property type="entry name" value="Peptidase_M20A"/>
</dbReference>
<evidence type="ECO:0000256" key="4">
    <source>
        <dbReference type="ARBA" id="ARBA00022801"/>
    </source>
</evidence>
<dbReference type="GO" id="GO:0046872">
    <property type="term" value="F:metal ion binding"/>
    <property type="evidence" value="ECO:0007669"/>
    <property type="project" value="UniProtKB-KW"/>
</dbReference>